<dbReference type="Pfam" id="PF13692">
    <property type="entry name" value="Glyco_trans_1_4"/>
    <property type="match status" value="1"/>
</dbReference>
<reference evidence="2" key="1">
    <citation type="submission" date="2024-01" db="EMBL/GenBank/DDBJ databases">
        <title>First draft genome sequence data of TA4-1, the type strain of Gram-positive actinobacterium Streptomyces chiangmaiensis.</title>
        <authorList>
            <person name="Yasawong M."/>
            <person name="Nantapong N."/>
        </authorList>
    </citation>
    <scope>NUCLEOTIDE SEQUENCE</scope>
    <source>
        <strain evidence="2">TA4-1</strain>
    </source>
</reference>
<evidence type="ECO:0000313" key="2">
    <source>
        <dbReference type="EMBL" id="MED7827466.1"/>
    </source>
</evidence>
<dbReference type="GO" id="GO:0016757">
    <property type="term" value="F:glycosyltransferase activity"/>
    <property type="evidence" value="ECO:0007669"/>
    <property type="project" value="UniProtKB-KW"/>
</dbReference>
<sequence>MAAVLRCLRILLSAAPDAVYLPVSQWGIPLARDVLITMLARAAGATRVLHLHGAQLPDRLASSRLLRSALSGARWIVLSEEVAAQLRSSGCRTRSITVVRNPAPLTVTSRRPGPPGVLRVGWLGTMCRAKGFDVLCDAVEMLKGRGVQVDFRVAGMRLDVSAADMSCVDEDLGVLERADVTSFWAQVDAFVLPARWAEGLPFVLLEGLQAGCAVGATPSSGCAELFSQGCVDPVEATVNSVANFLMACRDDLQGIRSRQQKAWAELRGLYEPESVERSFVRFWEESQLAQTS</sequence>
<dbReference type="CDD" id="cd03801">
    <property type="entry name" value="GT4_PimA-like"/>
    <property type="match status" value="1"/>
</dbReference>
<dbReference type="Proteomes" id="UP001333996">
    <property type="component" value="Unassembled WGS sequence"/>
</dbReference>
<accession>A0ABU7FTN2</accession>
<protein>
    <recommendedName>
        <fullName evidence="1">D-inositol 3-phosphate glycosyltransferase</fullName>
    </recommendedName>
</protein>
<name>A0ABU7FTN2_9ACTN</name>
<comment type="caution">
    <text evidence="2">The sequence shown here is derived from an EMBL/GenBank/DDBJ whole genome shotgun (WGS) entry which is preliminary data.</text>
</comment>
<gene>
    <name evidence="2" type="ORF">VXC91_37605</name>
</gene>
<dbReference type="SUPFAM" id="SSF53756">
    <property type="entry name" value="UDP-Glycosyltransferase/glycogen phosphorylase"/>
    <property type="match status" value="1"/>
</dbReference>
<dbReference type="RefSeq" id="WP_329511848.1">
    <property type="nucleotide sequence ID" value="NZ_BAAAYZ010000045.1"/>
</dbReference>
<dbReference type="Gene3D" id="3.40.50.2000">
    <property type="entry name" value="Glycogen Phosphorylase B"/>
    <property type="match status" value="2"/>
</dbReference>
<dbReference type="EMBL" id="JAYWVC010000236">
    <property type="protein sequence ID" value="MED7827466.1"/>
    <property type="molecule type" value="Genomic_DNA"/>
</dbReference>
<keyword evidence="3" id="KW-1185">Reference proteome</keyword>
<dbReference type="PANTHER" id="PTHR12526:SF636">
    <property type="entry name" value="BLL3647 PROTEIN"/>
    <property type="match status" value="1"/>
</dbReference>
<keyword evidence="2" id="KW-0808">Transferase</keyword>
<evidence type="ECO:0000313" key="3">
    <source>
        <dbReference type="Proteomes" id="UP001333996"/>
    </source>
</evidence>
<keyword evidence="2" id="KW-0328">Glycosyltransferase</keyword>
<dbReference type="PANTHER" id="PTHR12526">
    <property type="entry name" value="GLYCOSYLTRANSFERASE"/>
    <property type="match status" value="1"/>
</dbReference>
<proteinExistence type="predicted"/>
<organism evidence="2 3">
    <name type="scientific">Streptomyces chiangmaiensis</name>
    <dbReference type="NCBI Taxonomy" id="766497"/>
    <lineage>
        <taxon>Bacteria</taxon>
        <taxon>Bacillati</taxon>
        <taxon>Actinomycetota</taxon>
        <taxon>Actinomycetes</taxon>
        <taxon>Kitasatosporales</taxon>
        <taxon>Streptomycetaceae</taxon>
        <taxon>Streptomyces</taxon>
    </lineage>
</organism>
<evidence type="ECO:0000256" key="1">
    <source>
        <dbReference type="ARBA" id="ARBA00021292"/>
    </source>
</evidence>